<protein>
    <submittedName>
        <fullName evidence="1">Uncharacterized protein</fullName>
    </submittedName>
</protein>
<evidence type="ECO:0000313" key="2">
    <source>
        <dbReference type="Proteomes" id="UP001345963"/>
    </source>
</evidence>
<dbReference type="EMBL" id="JAHUTI010009866">
    <property type="protein sequence ID" value="MED6234608.1"/>
    <property type="molecule type" value="Genomic_DNA"/>
</dbReference>
<proteinExistence type="predicted"/>
<comment type="caution">
    <text evidence="1">The sequence shown here is derived from an EMBL/GenBank/DDBJ whole genome shotgun (WGS) entry which is preliminary data.</text>
</comment>
<evidence type="ECO:0000313" key="1">
    <source>
        <dbReference type="EMBL" id="MED6234608.1"/>
    </source>
</evidence>
<keyword evidence="2" id="KW-1185">Reference proteome</keyword>
<sequence length="113" mass="12101">MIAAGVELLPVKISGTAVNMAASVSCGTSGECVCARVRLQVDVDVCMSACDDVLLVGACIHCCVRGGQQFCSSLRGELYNSQMLSCSKVSVSRLIRRENRDDMHVLIFSVRSL</sequence>
<accession>A0ABU7A9U3</accession>
<reference evidence="1 2" key="1">
    <citation type="submission" date="2021-07" db="EMBL/GenBank/DDBJ databases">
        <authorList>
            <person name="Palmer J.M."/>
        </authorList>
    </citation>
    <scope>NUCLEOTIDE SEQUENCE [LARGE SCALE GENOMIC DNA]</scope>
    <source>
        <strain evidence="1 2">AT_MEX2019</strain>
        <tissue evidence="1">Muscle</tissue>
    </source>
</reference>
<dbReference type="Proteomes" id="UP001345963">
    <property type="component" value="Unassembled WGS sequence"/>
</dbReference>
<gene>
    <name evidence="1" type="ORF">ATANTOWER_014501</name>
</gene>
<organism evidence="1 2">
    <name type="scientific">Ataeniobius toweri</name>
    <dbReference type="NCBI Taxonomy" id="208326"/>
    <lineage>
        <taxon>Eukaryota</taxon>
        <taxon>Metazoa</taxon>
        <taxon>Chordata</taxon>
        <taxon>Craniata</taxon>
        <taxon>Vertebrata</taxon>
        <taxon>Euteleostomi</taxon>
        <taxon>Actinopterygii</taxon>
        <taxon>Neopterygii</taxon>
        <taxon>Teleostei</taxon>
        <taxon>Neoteleostei</taxon>
        <taxon>Acanthomorphata</taxon>
        <taxon>Ovalentaria</taxon>
        <taxon>Atherinomorphae</taxon>
        <taxon>Cyprinodontiformes</taxon>
        <taxon>Goodeidae</taxon>
        <taxon>Ataeniobius</taxon>
    </lineage>
</organism>
<name>A0ABU7A9U3_9TELE</name>